<comment type="caution">
    <text evidence="1">The sequence shown here is derived from an EMBL/GenBank/DDBJ whole genome shotgun (WGS) entry which is preliminary data.</text>
</comment>
<evidence type="ECO:0000313" key="2">
    <source>
        <dbReference type="Proteomes" id="UP000078410"/>
    </source>
</evidence>
<reference evidence="1 2" key="1">
    <citation type="submission" date="2016-04" db="EMBL/GenBank/DDBJ databases">
        <title>ATOL: Assembling a taxonomically balanced genome-scale reconstruction of the evolutionary history of the Enterobacteriaceae.</title>
        <authorList>
            <person name="Plunkett G.III."/>
            <person name="Neeno-Eckwall E.C."/>
            <person name="Glasner J.D."/>
            <person name="Perna N.T."/>
        </authorList>
    </citation>
    <scope>NUCLEOTIDE SEQUENCE [LARGE SCALE GENOMIC DNA]</scope>
    <source>
        <strain evidence="1 2">ATCC 51605</strain>
    </source>
</reference>
<proteinExistence type="predicted"/>
<sequence>MMLGFKIATLVLVVLILAWSVLLINTVDAYAHLHYLIDKIEGIY</sequence>
<dbReference type="Proteomes" id="UP000078410">
    <property type="component" value="Unassembled WGS sequence"/>
</dbReference>
<keyword evidence="2" id="KW-1185">Reference proteome</keyword>
<gene>
    <name evidence="1" type="ORF">M975_1603</name>
</gene>
<name>A0A1B7IRS3_9ENTR</name>
<dbReference type="AlphaFoldDB" id="A0A1B7IRS3"/>
<accession>A0A1B7IRS3</accession>
<evidence type="ECO:0000313" key="1">
    <source>
        <dbReference type="EMBL" id="OAT32468.1"/>
    </source>
</evidence>
<dbReference type="PATRIC" id="fig|1354251.4.peg.1656"/>
<organism evidence="1 2">
    <name type="scientific">Buttiauxella brennerae ATCC 51605</name>
    <dbReference type="NCBI Taxonomy" id="1354251"/>
    <lineage>
        <taxon>Bacteria</taxon>
        <taxon>Pseudomonadati</taxon>
        <taxon>Pseudomonadota</taxon>
        <taxon>Gammaproteobacteria</taxon>
        <taxon>Enterobacterales</taxon>
        <taxon>Enterobacteriaceae</taxon>
        <taxon>Buttiauxella</taxon>
    </lineage>
</organism>
<protein>
    <submittedName>
        <fullName evidence="1">Uncharacterized protein</fullName>
    </submittedName>
</protein>
<dbReference type="EMBL" id="LXER01000015">
    <property type="protein sequence ID" value="OAT32468.1"/>
    <property type="molecule type" value="Genomic_DNA"/>
</dbReference>